<dbReference type="Gene3D" id="3.40.50.300">
    <property type="entry name" value="P-loop containing nucleotide triphosphate hydrolases"/>
    <property type="match status" value="1"/>
</dbReference>
<dbReference type="InterPro" id="IPR015424">
    <property type="entry name" value="PyrdxlP-dep_Trfase"/>
</dbReference>
<evidence type="ECO:0008006" key="6">
    <source>
        <dbReference type="Google" id="ProtNLM"/>
    </source>
</evidence>
<dbReference type="eggNOG" id="KOG1401">
    <property type="taxonomic scope" value="Eukaryota"/>
</dbReference>
<dbReference type="Pfam" id="PF13500">
    <property type="entry name" value="AAA_26"/>
    <property type="match status" value="1"/>
</dbReference>
<dbReference type="InterPro" id="IPR004472">
    <property type="entry name" value="DTB_synth_BioD"/>
</dbReference>
<dbReference type="GO" id="GO:0005524">
    <property type="term" value="F:ATP binding"/>
    <property type="evidence" value="ECO:0007669"/>
    <property type="project" value="InterPro"/>
</dbReference>
<dbReference type="Proteomes" id="UP000019132">
    <property type="component" value="Unassembled WGS sequence"/>
</dbReference>
<dbReference type="InterPro" id="IPR005814">
    <property type="entry name" value="Aminotrans_3"/>
</dbReference>
<keyword evidence="1" id="KW-0032">Aminotransferase</keyword>
<dbReference type="GO" id="GO:0005739">
    <property type="term" value="C:mitochondrion"/>
    <property type="evidence" value="ECO:0007669"/>
    <property type="project" value="TreeGrafter"/>
</dbReference>
<dbReference type="SUPFAM" id="SSF52540">
    <property type="entry name" value="P-loop containing nucleoside triphosphate hydrolases"/>
    <property type="match status" value="1"/>
</dbReference>
<dbReference type="GO" id="GO:0030170">
    <property type="term" value="F:pyridoxal phosphate binding"/>
    <property type="evidence" value="ECO:0007669"/>
    <property type="project" value="InterPro"/>
</dbReference>
<dbReference type="GO" id="GO:0004141">
    <property type="term" value="F:dethiobiotin synthase activity"/>
    <property type="evidence" value="ECO:0007669"/>
    <property type="project" value="InterPro"/>
</dbReference>
<dbReference type="VEuPathDB" id="FungiDB:PYU1_G013041"/>
<dbReference type="SUPFAM" id="SSF53383">
    <property type="entry name" value="PLP-dependent transferases"/>
    <property type="match status" value="1"/>
</dbReference>
<dbReference type="CDD" id="cd03109">
    <property type="entry name" value="DTBS"/>
    <property type="match status" value="1"/>
</dbReference>
<evidence type="ECO:0000256" key="3">
    <source>
        <dbReference type="ARBA" id="ARBA00022898"/>
    </source>
</evidence>
<dbReference type="GO" id="GO:0009102">
    <property type="term" value="P:biotin biosynthetic process"/>
    <property type="evidence" value="ECO:0007669"/>
    <property type="project" value="UniProtKB-UniPathway"/>
</dbReference>
<keyword evidence="3" id="KW-0663">Pyridoxal phosphate</keyword>
<dbReference type="PANTHER" id="PTHR42684">
    <property type="entry name" value="ADENOSYLMETHIONINE-8-AMINO-7-OXONONANOATE AMINOTRANSFERASE"/>
    <property type="match status" value="1"/>
</dbReference>
<dbReference type="UniPathway" id="UPA00078"/>
<evidence type="ECO:0000313" key="4">
    <source>
        <dbReference type="EnsemblProtists" id="PYU1_T013068"/>
    </source>
</evidence>
<reference evidence="5" key="2">
    <citation type="submission" date="2010-04" db="EMBL/GenBank/DDBJ databases">
        <authorList>
            <person name="Buell R."/>
            <person name="Hamilton J."/>
            <person name="Hostetler J."/>
        </authorList>
    </citation>
    <scope>NUCLEOTIDE SEQUENCE [LARGE SCALE GENOMIC DNA]</scope>
    <source>
        <strain evidence="5">DAOM:BR144</strain>
    </source>
</reference>
<dbReference type="EnsemblProtists" id="PYU1_T013068">
    <property type="protein sequence ID" value="PYU1_T013068"/>
    <property type="gene ID" value="PYU1_G013041"/>
</dbReference>
<dbReference type="EMBL" id="GL376570">
    <property type="status" value="NOT_ANNOTATED_CDS"/>
    <property type="molecule type" value="Genomic_DNA"/>
</dbReference>
<accession>K3X769</accession>
<evidence type="ECO:0000313" key="5">
    <source>
        <dbReference type="Proteomes" id="UP000019132"/>
    </source>
</evidence>
<dbReference type="Gene3D" id="3.90.1150.10">
    <property type="entry name" value="Aspartate Aminotransferase, domain 1"/>
    <property type="match status" value="1"/>
</dbReference>
<dbReference type="STRING" id="431595.K3X769"/>
<dbReference type="GO" id="GO:0004015">
    <property type="term" value="F:adenosylmethionine-8-amino-7-oxononanoate transaminase activity"/>
    <property type="evidence" value="ECO:0007669"/>
    <property type="project" value="TreeGrafter"/>
</dbReference>
<name>K3X769_GLOUD</name>
<evidence type="ECO:0000256" key="1">
    <source>
        <dbReference type="ARBA" id="ARBA00022576"/>
    </source>
</evidence>
<dbReference type="PANTHER" id="PTHR42684:SF3">
    <property type="entry name" value="ADENOSYLMETHIONINE-8-AMINO-7-OXONONANOATE AMINOTRANSFERASE"/>
    <property type="match status" value="1"/>
</dbReference>
<reference evidence="5" key="1">
    <citation type="journal article" date="2010" name="Genome Biol.">
        <title>Genome sequence of the necrotrophic plant pathogen Pythium ultimum reveals original pathogenicity mechanisms and effector repertoire.</title>
        <authorList>
            <person name="Levesque C.A."/>
            <person name="Brouwer H."/>
            <person name="Cano L."/>
            <person name="Hamilton J.P."/>
            <person name="Holt C."/>
            <person name="Huitema E."/>
            <person name="Raffaele S."/>
            <person name="Robideau G.P."/>
            <person name="Thines M."/>
            <person name="Win J."/>
            <person name="Zerillo M.M."/>
            <person name="Beakes G.W."/>
            <person name="Boore J.L."/>
            <person name="Busam D."/>
            <person name="Dumas B."/>
            <person name="Ferriera S."/>
            <person name="Fuerstenberg S.I."/>
            <person name="Gachon C.M."/>
            <person name="Gaulin E."/>
            <person name="Govers F."/>
            <person name="Grenville-Briggs L."/>
            <person name="Horner N."/>
            <person name="Hostetler J."/>
            <person name="Jiang R.H."/>
            <person name="Johnson J."/>
            <person name="Krajaejun T."/>
            <person name="Lin H."/>
            <person name="Meijer H.J."/>
            <person name="Moore B."/>
            <person name="Morris P."/>
            <person name="Phuntmart V."/>
            <person name="Puiu D."/>
            <person name="Shetty J."/>
            <person name="Stajich J.E."/>
            <person name="Tripathy S."/>
            <person name="Wawra S."/>
            <person name="van West P."/>
            <person name="Whitty B.R."/>
            <person name="Coutinho P.M."/>
            <person name="Henrissat B."/>
            <person name="Martin F."/>
            <person name="Thomas P.D."/>
            <person name="Tyler B.M."/>
            <person name="De Vries R.P."/>
            <person name="Kamoun S."/>
            <person name="Yandell M."/>
            <person name="Tisserat N."/>
            <person name="Buell C.R."/>
        </authorList>
    </citation>
    <scope>NUCLEOTIDE SEQUENCE</scope>
    <source>
        <strain evidence="5">DAOM:BR144</strain>
    </source>
</reference>
<dbReference type="OMA" id="KGWASRA"/>
<sequence length="818" mass="89774">MAPLLLLRSSRASSSQALRRSSSRLLQPRAQKFHIGLREATASGDALQTQKQNLRTQGVHPVGLHTPIFQVYGSNTDIGKTIISAGIVRGALASGTGRVGYIKPLQTGTDDDQPDGFQGDAAFVEKHALLHADSETRSALLDCSTLFSWKTPVSPHLAAAMEGHTITDDALVELLTTKLKTINAQQDAPYSLALVETAGGVCSPSASMRFQADVYRGLRLPVVLIGDGKLGGISSTMSALESLLLRGYDVAALCLIEQEKLDNAEALEPRMSELGIPIFTMQPVPPQPEPLDQWFEEHEAVFKDINASLQGYHKNRLERFEHVHARAEEVFWWPFTQHKKYGQLSIIDSAHGDEFTVLQRDSNSLEPMFDACASWWTQGIGHGNSKMATSLAYTAARYGHVMFPENAHEPALQLSEKLLESVGKEWASRVYFSDDGSTAVEVGLKMAFRKYVTDHNLDYSSFTSKAEAQKKLVVLAQANCYHGDTLGVMNIAEPSVYNEKQHPWYRPEGIFLKTPSLAIRDGEYTIAVDKEISGEGNDGATGEKFSSLSDAFNFSNRSTDLAETYRKYVAQQIEAAQSSDNGNVLVGALLIEPVLIGAGGMVLVDPLFQRVVVEECRARKIPVIFDEVFSGWWRLGVESGRDLLGVNPDIACYAKLLTGGVVPLAVTLASEEIFETFYDDGKGEALLHGHSFTAHPIGCAAALTSLDMYSVMNQAGNHLKSSATREYWNANLVSRLSELSHVARTFSIGTVVGIELQTSNAGYASSEAQDLIRVLRKNEIYARALGNVVYMMCSPLTSQEDCDRYLHKLHHHLAQYKK</sequence>
<dbReference type="InterPro" id="IPR015421">
    <property type="entry name" value="PyrdxlP-dep_Trfase_major"/>
</dbReference>
<dbReference type="InParanoid" id="K3X769"/>
<dbReference type="HAMAP" id="MF_00336">
    <property type="entry name" value="BioD"/>
    <property type="match status" value="1"/>
</dbReference>
<dbReference type="GO" id="GO:0000287">
    <property type="term" value="F:magnesium ion binding"/>
    <property type="evidence" value="ECO:0007669"/>
    <property type="project" value="InterPro"/>
</dbReference>
<evidence type="ECO:0000256" key="2">
    <source>
        <dbReference type="ARBA" id="ARBA00022679"/>
    </source>
</evidence>
<proteinExistence type="inferred from homology"/>
<dbReference type="AlphaFoldDB" id="K3X769"/>
<dbReference type="InterPro" id="IPR015422">
    <property type="entry name" value="PyrdxlP-dep_Trfase_small"/>
</dbReference>
<keyword evidence="2" id="KW-0808">Transferase</keyword>
<protein>
    <recommendedName>
        <fullName evidence="6">Dethiobiotin synthase</fullName>
    </recommendedName>
</protein>
<organism evidence="4 5">
    <name type="scientific">Globisporangium ultimum (strain ATCC 200006 / CBS 805.95 / DAOM BR144)</name>
    <name type="common">Pythium ultimum</name>
    <dbReference type="NCBI Taxonomy" id="431595"/>
    <lineage>
        <taxon>Eukaryota</taxon>
        <taxon>Sar</taxon>
        <taxon>Stramenopiles</taxon>
        <taxon>Oomycota</taxon>
        <taxon>Peronosporomycetes</taxon>
        <taxon>Pythiales</taxon>
        <taxon>Pythiaceae</taxon>
        <taxon>Globisporangium</taxon>
    </lineage>
</organism>
<keyword evidence="5" id="KW-1185">Reference proteome</keyword>
<reference evidence="4" key="3">
    <citation type="submission" date="2015-02" db="UniProtKB">
        <authorList>
            <consortium name="EnsemblProtists"/>
        </authorList>
    </citation>
    <scope>IDENTIFICATION</scope>
    <source>
        <strain evidence="4">DAOM BR144</strain>
    </source>
</reference>
<dbReference type="HOGENOM" id="CLU_010794_0_0_1"/>
<dbReference type="InterPro" id="IPR027417">
    <property type="entry name" value="P-loop_NTPase"/>
</dbReference>
<dbReference type="Pfam" id="PF00202">
    <property type="entry name" value="Aminotran_3"/>
    <property type="match status" value="2"/>
</dbReference>
<dbReference type="Gene3D" id="3.40.640.10">
    <property type="entry name" value="Type I PLP-dependent aspartate aminotransferase-like (Major domain)"/>
    <property type="match status" value="1"/>
</dbReference>